<gene>
    <name evidence="16" type="primary">pcrA</name>
    <name evidence="16" type="ORF">HMPREF0645_2127</name>
</gene>
<dbReference type="GO" id="GO:0033202">
    <property type="term" value="C:DNA helicase complex"/>
    <property type="evidence" value="ECO:0007669"/>
    <property type="project" value="TreeGrafter"/>
</dbReference>
<dbReference type="OrthoDB" id="9810135at2"/>
<dbReference type="InterPro" id="IPR013986">
    <property type="entry name" value="DExx_box_DNA_helicase_dom_sf"/>
</dbReference>
<evidence type="ECO:0000256" key="7">
    <source>
        <dbReference type="ARBA" id="ARBA00023235"/>
    </source>
</evidence>
<dbReference type="GO" id="GO:0043138">
    <property type="term" value="F:3'-5' DNA helicase activity"/>
    <property type="evidence" value="ECO:0007669"/>
    <property type="project" value="UniProtKB-EC"/>
</dbReference>
<dbReference type="RefSeq" id="WP_007174230.1">
    <property type="nucleotide sequence ID" value="NZ_GG704781.1"/>
</dbReference>
<dbReference type="GO" id="GO:0003677">
    <property type="term" value="F:DNA binding"/>
    <property type="evidence" value="ECO:0007669"/>
    <property type="project" value="UniProtKB-KW"/>
</dbReference>
<evidence type="ECO:0000256" key="9">
    <source>
        <dbReference type="ARBA" id="ARBA00034808"/>
    </source>
</evidence>
<keyword evidence="3 12" id="KW-0378">Hydrolase</keyword>
<dbReference type="HOGENOM" id="CLU_004585_5_8_10"/>
<dbReference type="Proteomes" id="UP000003160">
    <property type="component" value="Unassembled WGS sequence"/>
</dbReference>
<evidence type="ECO:0000259" key="14">
    <source>
        <dbReference type="PROSITE" id="PS51198"/>
    </source>
</evidence>
<evidence type="ECO:0000256" key="10">
    <source>
        <dbReference type="ARBA" id="ARBA00034923"/>
    </source>
</evidence>
<evidence type="ECO:0000313" key="17">
    <source>
        <dbReference type="Proteomes" id="UP000003160"/>
    </source>
</evidence>
<proteinExistence type="inferred from homology"/>
<accession>D1PYU2</accession>
<feature type="domain" description="UvrD-like helicase C-terminal" evidence="15">
    <location>
        <begin position="296"/>
        <end position="582"/>
    </location>
</feature>
<dbReference type="Pfam" id="PF00580">
    <property type="entry name" value="UvrD-helicase"/>
    <property type="match status" value="1"/>
</dbReference>
<organism evidence="16 17">
    <name type="scientific">Hallella bergensis DSM 17361</name>
    <dbReference type="NCBI Taxonomy" id="585502"/>
    <lineage>
        <taxon>Bacteria</taxon>
        <taxon>Pseudomonadati</taxon>
        <taxon>Bacteroidota</taxon>
        <taxon>Bacteroidia</taxon>
        <taxon>Bacteroidales</taxon>
        <taxon>Prevotellaceae</taxon>
        <taxon>Hallella</taxon>
    </lineage>
</organism>
<dbReference type="InterPro" id="IPR014016">
    <property type="entry name" value="UvrD-like_ATP-bd"/>
</dbReference>
<evidence type="ECO:0000256" key="5">
    <source>
        <dbReference type="ARBA" id="ARBA00022840"/>
    </source>
</evidence>
<feature type="compositionally biased region" description="Polar residues" evidence="13">
    <location>
        <begin position="763"/>
        <end position="794"/>
    </location>
</feature>
<evidence type="ECO:0000256" key="6">
    <source>
        <dbReference type="ARBA" id="ARBA00023125"/>
    </source>
</evidence>
<dbReference type="AlphaFoldDB" id="D1PYU2"/>
<dbReference type="GO" id="GO:0016887">
    <property type="term" value="F:ATP hydrolysis activity"/>
    <property type="evidence" value="ECO:0007669"/>
    <property type="project" value="RHEA"/>
</dbReference>
<evidence type="ECO:0000259" key="15">
    <source>
        <dbReference type="PROSITE" id="PS51217"/>
    </source>
</evidence>
<evidence type="ECO:0000256" key="4">
    <source>
        <dbReference type="ARBA" id="ARBA00022806"/>
    </source>
</evidence>
<name>D1PYU2_9BACT</name>
<evidence type="ECO:0000256" key="8">
    <source>
        <dbReference type="ARBA" id="ARBA00034617"/>
    </source>
</evidence>
<comment type="similarity">
    <text evidence="1">Belongs to the helicase family. UvrD subfamily.</text>
</comment>
<keyword evidence="5 12" id="KW-0067">ATP-binding</keyword>
<dbReference type="GO" id="GO:0005524">
    <property type="term" value="F:ATP binding"/>
    <property type="evidence" value="ECO:0007669"/>
    <property type="project" value="UniProtKB-UniRule"/>
</dbReference>
<dbReference type="PROSITE" id="PS51198">
    <property type="entry name" value="UVRD_HELICASE_ATP_BIND"/>
    <property type="match status" value="1"/>
</dbReference>
<dbReference type="PROSITE" id="PS51217">
    <property type="entry name" value="UVRD_HELICASE_CTER"/>
    <property type="match status" value="1"/>
</dbReference>
<dbReference type="GO" id="GO:0005829">
    <property type="term" value="C:cytosol"/>
    <property type="evidence" value="ECO:0007669"/>
    <property type="project" value="TreeGrafter"/>
</dbReference>
<feature type="binding site" evidence="12">
    <location>
        <begin position="30"/>
        <end position="37"/>
    </location>
    <ligand>
        <name>ATP</name>
        <dbReference type="ChEBI" id="CHEBI:30616"/>
    </ligand>
</feature>
<dbReference type="Gene3D" id="1.10.486.10">
    <property type="entry name" value="PCRA, domain 4"/>
    <property type="match status" value="1"/>
</dbReference>
<dbReference type="CDD" id="cd17932">
    <property type="entry name" value="DEXQc_UvrD"/>
    <property type="match status" value="1"/>
</dbReference>
<comment type="catalytic activity">
    <reaction evidence="8">
        <text>Couples ATP hydrolysis with the unwinding of duplex DNA by translocating in the 3'-5' direction.</text>
        <dbReference type="EC" id="5.6.2.4"/>
    </reaction>
</comment>
<dbReference type="InterPro" id="IPR000212">
    <property type="entry name" value="DNA_helicase_UvrD/REP"/>
</dbReference>
<dbReference type="EMBL" id="ACKS01000080">
    <property type="protein sequence ID" value="EFA43449.1"/>
    <property type="molecule type" value="Genomic_DNA"/>
</dbReference>
<keyword evidence="2 12" id="KW-0547">Nucleotide-binding</keyword>
<dbReference type="Gene3D" id="1.10.10.160">
    <property type="match status" value="1"/>
</dbReference>
<evidence type="ECO:0000256" key="3">
    <source>
        <dbReference type="ARBA" id="ARBA00022801"/>
    </source>
</evidence>
<feature type="domain" description="UvrD-like helicase ATP-binding" evidence="14">
    <location>
        <begin position="9"/>
        <end position="295"/>
    </location>
</feature>
<comment type="caution">
    <text evidence="16">The sequence shown here is derived from an EMBL/GenBank/DDBJ whole genome shotgun (WGS) entry which is preliminary data.</text>
</comment>
<sequence length="847" mass="96642">MQTEQEFLAQLNDSQREAVEYCDGPQLVIAGAGAGKTRVLTYKIAWLLEHHGMKPWNILALTFTNKAAKEMKQRIGQLVGMERARYLQMGTFHSVFAKILRMEARNVGYGSDFTIYDEMDSRSLIKNIVKAMGLDDKCYKPAAVHSAISMAKNRLCMPSQYAEDGDQRSRDRHRNMPETYKVYAEYQQRLRQANAMDFDDLLTVTYRMLKNDEAIRKKYVGQFQYVLVDEYQDTNFAQQQIVTLLTKEQQRICVVGDDYQSIYAFRGAKIDNILNFNKIYPGAKLFKLEQNYRSTQLIVAAANSLMKHNSRQILKDVYSKNEKGEKVTVFETVSDKREAAMVCQEIKRIKKEESCRWSDFAILYRTNAQSRTFEDEMRKPEVGMGNCYRIHGGLSFYQRKEIKDIIAYFRLVVNPSDEEAFRRIINYPARGIGNTTLQKIIAAAQQHQVSLWEVVCNPHVYQLDVNKGTLSKLSSFQALIEGFITKSKTSDALTLGNEIIEQSGIKADLISDKSPEGDSRRENVDALVSGIADFVQGQREDDQAEYAGLADYLSTVSLMTDVDSDDGNGDKLTLMTIHSAKGLEFPTVFVVGMEENIFPSIMSSGTPRELEEERRLLYVAITRAEKHCYLTWSHSRWLYGKMDAFVNPSRFLNDIDPKYMTVRTEGRRMSGRWFDDDDEDICRPWDEDVELNQPYARSRQWGGGFSRRSDRLQNSRPVAGQFMADPKPKETASRRPEQAINPFSPAFEERLKQSGRWKRVSKAMTNGGRTAPTENRSLGNLSSQGIHTSTQTPSGLKEGNIIEHHRFGRGTVINVEGTGENAKATVEFDATGRKQLLLKFARFDIVE</sequence>
<protein>
    <recommendedName>
        <fullName evidence="9">DNA 3'-5' helicase</fullName>
        <ecNumber evidence="9">5.6.2.4</ecNumber>
    </recommendedName>
    <alternativeName>
        <fullName evidence="10">DNA 3'-5' helicase II</fullName>
    </alternativeName>
</protein>
<dbReference type="Gene3D" id="3.40.50.300">
    <property type="entry name" value="P-loop containing nucleotide triphosphate hydrolases"/>
    <property type="match status" value="2"/>
</dbReference>
<keyword evidence="6" id="KW-0238">DNA-binding</keyword>
<comment type="catalytic activity">
    <reaction evidence="11">
        <text>ATP + H2O = ADP + phosphate + H(+)</text>
        <dbReference type="Rhea" id="RHEA:13065"/>
        <dbReference type="ChEBI" id="CHEBI:15377"/>
        <dbReference type="ChEBI" id="CHEBI:15378"/>
        <dbReference type="ChEBI" id="CHEBI:30616"/>
        <dbReference type="ChEBI" id="CHEBI:43474"/>
        <dbReference type="ChEBI" id="CHEBI:456216"/>
        <dbReference type="EC" id="5.6.2.4"/>
    </reaction>
</comment>
<dbReference type="InterPro" id="IPR014017">
    <property type="entry name" value="DNA_helicase_UvrD-like_C"/>
</dbReference>
<evidence type="ECO:0000256" key="13">
    <source>
        <dbReference type="SAM" id="MobiDB-lite"/>
    </source>
</evidence>
<dbReference type="GO" id="GO:0000725">
    <property type="term" value="P:recombinational repair"/>
    <property type="evidence" value="ECO:0007669"/>
    <property type="project" value="TreeGrafter"/>
</dbReference>
<keyword evidence="4 12" id="KW-0347">Helicase</keyword>
<keyword evidence="17" id="KW-1185">Reference proteome</keyword>
<dbReference type="Pfam" id="PF21196">
    <property type="entry name" value="PcrA_UvrD_tudor"/>
    <property type="match status" value="1"/>
</dbReference>
<dbReference type="EC" id="5.6.2.4" evidence="9"/>
<evidence type="ECO:0000256" key="2">
    <source>
        <dbReference type="ARBA" id="ARBA00022741"/>
    </source>
</evidence>
<dbReference type="eggNOG" id="COG0210">
    <property type="taxonomic scope" value="Bacteria"/>
</dbReference>
<evidence type="ECO:0000256" key="11">
    <source>
        <dbReference type="ARBA" id="ARBA00048988"/>
    </source>
</evidence>
<evidence type="ECO:0000313" key="16">
    <source>
        <dbReference type="EMBL" id="EFA43449.1"/>
    </source>
</evidence>
<dbReference type="PANTHER" id="PTHR11070">
    <property type="entry name" value="UVRD / RECB / PCRA DNA HELICASE FAMILY MEMBER"/>
    <property type="match status" value="1"/>
</dbReference>
<dbReference type="InterPro" id="IPR027417">
    <property type="entry name" value="P-loop_NTPase"/>
</dbReference>
<feature type="compositionally biased region" description="Basic and acidic residues" evidence="13">
    <location>
        <begin position="726"/>
        <end position="737"/>
    </location>
</feature>
<evidence type="ECO:0000256" key="1">
    <source>
        <dbReference type="ARBA" id="ARBA00009922"/>
    </source>
</evidence>
<dbReference type="Pfam" id="PF13361">
    <property type="entry name" value="UvrD_C"/>
    <property type="match status" value="1"/>
</dbReference>
<keyword evidence="7" id="KW-0413">Isomerase</keyword>
<feature type="region of interest" description="Disordered" evidence="13">
    <location>
        <begin position="700"/>
        <end position="796"/>
    </location>
</feature>
<dbReference type="SUPFAM" id="SSF52540">
    <property type="entry name" value="P-loop containing nucleoside triphosphate hydrolases"/>
    <property type="match status" value="1"/>
</dbReference>
<dbReference type="PANTHER" id="PTHR11070:SF2">
    <property type="entry name" value="ATP-DEPENDENT DNA HELICASE SRS2"/>
    <property type="match status" value="1"/>
</dbReference>
<evidence type="ECO:0000256" key="12">
    <source>
        <dbReference type="PROSITE-ProRule" id="PRU00560"/>
    </source>
</evidence>
<reference evidence="16 17" key="1">
    <citation type="submission" date="2009-10" db="EMBL/GenBank/DDBJ databases">
        <authorList>
            <person name="Qin X."/>
            <person name="Bachman B."/>
            <person name="Battles P."/>
            <person name="Bell A."/>
            <person name="Bess C."/>
            <person name="Bickham C."/>
            <person name="Chaboub L."/>
            <person name="Chen D."/>
            <person name="Coyle M."/>
            <person name="Deiros D.R."/>
            <person name="Dinh H."/>
            <person name="Forbes L."/>
            <person name="Fowler G."/>
            <person name="Francisco L."/>
            <person name="Fu Q."/>
            <person name="Gubbala S."/>
            <person name="Hale W."/>
            <person name="Han Y."/>
            <person name="Hemphill L."/>
            <person name="Highlander S.K."/>
            <person name="Hirani K."/>
            <person name="Hogues M."/>
            <person name="Jackson L."/>
            <person name="Jakkamsetti A."/>
            <person name="Javaid M."/>
            <person name="Jiang H."/>
            <person name="Korchina V."/>
            <person name="Kovar C."/>
            <person name="Lara F."/>
            <person name="Lee S."/>
            <person name="Mata R."/>
            <person name="Mathew T."/>
            <person name="Moen C."/>
            <person name="Morales K."/>
            <person name="Munidasa M."/>
            <person name="Nazareth L."/>
            <person name="Ngo R."/>
            <person name="Nguyen L."/>
            <person name="Okwuonu G."/>
            <person name="Ongeri F."/>
            <person name="Patil S."/>
            <person name="Petrosino J."/>
            <person name="Pham C."/>
            <person name="Pham P."/>
            <person name="Pu L.-L."/>
            <person name="Puazo M."/>
            <person name="Raj R."/>
            <person name="Reid J."/>
            <person name="Rouhana J."/>
            <person name="Saada N."/>
            <person name="Shang Y."/>
            <person name="Simmons D."/>
            <person name="Thornton R."/>
            <person name="Warren J."/>
            <person name="Weissenberger G."/>
            <person name="Zhang J."/>
            <person name="Zhang L."/>
            <person name="Zhou C."/>
            <person name="Zhu D."/>
            <person name="Muzny D."/>
            <person name="Worley K."/>
            <person name="Gibbs R."/>
        </authorList>
    </citation>
    <scope>NUCLEOTIDE SEQUENCE [LARGE SCALE GENOMIC DNA]</scope>
    <source>
        <strain evidence="16 17">DSM 17361</strain>
    </source>
</reference>